<dbReference type="AlphaFoldDB" id="A0AB39EMM0"/>
<dbReference type="EMBL" id="CP158267">
    <property type="protein sequence ID" value="XDJ79076.1"/>
    <property type="molecule type" value="Genomic_DNA"/>
</dbReference>
<name>A0AB39EMM0_9BURK</name>
<dbReference type="GO" id="GO:0016757">
    <property type="term" value="F:glycosyltransferase activity"/>
    <property type="evidence" value="ECO:0007669"/>
    <property type="project" value="InterPro"/>
</dbReference>
<evidence type="ECO:0000313" key="5">
    <source>
        <dbReference type="EMBL" id="XDJ46675.1"/>
    </source>
</evidence>
<accession>A0AB39EMM0</accession>
<dbReference type="RefSeq" id="WP_368639401.1">
    <property type="nucleotide sequence ID" value="NZ_CP158252.1"/>
</dbReference>
<dbReference type="InterPro" id="IPR050194">
    <property type="entry name" value="Glycosyltransferase_grp1"/>
</dbReference>
<dbReference type="InterPro" id="IPR001296">
    <property type="entry name" value="Glyco_trans_1"/>
</dbReference>
<dbReference type="Gene3D" id="3.40.50.2000">
    <property type="entry name" value="Glycogen Phosphorylase B"/>
    <property type="match status" value="2"/>
</dbReference>
<evidence type="ECO:0000313" key="4">
    <source>
        <dbReference type="EMBL" id="XDJ41505.1"/>
    </source>
</evidence>
<dbReference type="EMBL" id="CP158262">
    <property type="protein sequence ID" value="XDJ68652.1"/>
    <property type="molecule type" value="Genomic_DNA"/>
</dbReference>
<evidence type="ECO:0000259" key="3">
    <source>
        <dbReference type="Pfam" id="PF13439"/>
    </source>
</evidence>
<evidence type="ECO:0000259" key="2">
    <source>
        <dbReference type="Pfam" id="PF00534"/>
    </source>
</evidence>
<dbReference type="EMBL" id="CP158252">
    <property type="protein sequence ID" value="XDJ41505.1"/>
    <property type="molecule type" value="Genomic_DNA"/>
</dbReference>
<gene>
    <name evidence="6" type="ORF">ABRY94_11280</name>
    <name evidence="4" type="ORF">ABRY99_11245</name>
    <name evidence="5" type="ORF">ABRZ04_10095</name>
    <name evidence="7" type="ORF">ABRZ07_09115</name>
</gene>
<evidence type="ECO:0000313" key="7">
    <source>
        <dbReference type="EMBL" id="XDJ79076.1"/>
    </source>
</evidence>
<sequence length="441" mass="49159">MQRIAIVSEHASPLAPVGGVDSGGQNIYVANVARQLAARGYRVDVFTRLDNPSQPPVIDWDENVRIIHVPAGPARVLPKEDLIPLMGGFSRYLRDCFEVAEEPYDLIHANFFMSAMAALPVARRFGIPLAVTFHALGRVRRRHQAQADRFPDSRFGIEDEIVRQADCIIAECPQDRQDLIELYGADPGRISMVPCGFDRDEMAPMDRAQARSLVRWEPDAFYLLQLGRMVPRKGIDNVIRALARLRFQYRVDARLCVVGGNIAMPTDQDVPEWRRLRDVAREEGVLDFVEFTGRRGRSQLRRYYCAADAFVSTPWYEPFGMTPVEAMACATPVVGADTGGIRYSVVDAVTGFLVPPRDPDRLAGKLAVLARDPDLARRMGRAGMHRANRMFTWQRVGDELAGIFEVLARQRPRPSGSRVPLFRGVPAAPALQQAGDPGGKD</sequence>
<dbReference type="CDD" id="cd03800">
    <property type="entry name" value="GT4_sucrose_synthase"/>
    <property type="match status" value="1"/>
</dbReference>
<dbReference type="PANTHER" id="PTHR45947:SF3">
    <property type="entry name" value="SULFOQUINOVOSYL TRANSFERASE SQD2"/>
    <property type="match status" value="1"/>
</dbReference>
<feature type="domain" description="Glycosyl transferase family 1" evidence="2">
    <location>
        <begin position="216"/>
        <end position="383"/>
    </location>
</feature>
<protein>
    <submittedName>
        <fullName evidence="6">Glycosyltransferase family 1 protein</fullName>
    </submittedName>
</protein>
<dbReference type="Pfam" id="PF00534">
    <property type="entry name" value="Glycos_transf_1"/>
    <property type="match status" value="1"/>
</dbReference>
<dbReference type="InterPro" id="IPR028098">
    <property type="entry name" value="Glyco_trans_4-like_N"/>
</dbReference>
<reference evidence="6" key="1">
    <citation type="submission" date="2024-05" db="EMBL/GenBank/DDBJ databases">
        <authorList>
            <person name="Luo Y.-C."/>
            <person name="Nicholds J."/>
            <person name="Mortimer T."/>
            <person name="Maboni G."/>
        </authorList>
    </citation>
    <scope>NUCLEOTIDE SEQUENCE</scope>
    <source>
        <strain evidence="7">141555</strain>
        <strain evidence="6">144863</strain>
        <strain evidence="5">151836</strain>
        <strain evidence="4">153920</strain>
    </source>
</reference>
<dbReference type="Pfam" id="PF13439">
    <property type="entry name" value="Glyco_transf_4"/>
    <property type="match status" value="1"/>
</dbReference>
<evidence type="ECO:0000256" key="1">
    <source>
        <dbReference type="SAM" id="MobiDB-lite"/>
    </source>
</evidence>
<feature type="domain" description="Glycosyltransferase subfamily 4-like N-terminal" evidence="3">
    <location>
        <begin position="23"/>
        <end position="200"/>
    </location>
</feature>
<proteinExistence type="predicted"/>
<feature type="region of interest" description="Disordered" evidence="1">
    <location>
        <begin position="413"/>
        <end position="441"/>
    </location>
</feature>
<organism evidence="6">
    <name type="scientific">Castellaniella ginsengisoli</name>
    <dbReference type="NCBI Taxonomy" id="546114"/>
    <lineage>
        <taxon>Bacteria</taxon>
        <taxon>Pseudomonadati</taxon>
        <taxon>Pseudomonadota</taxon>
        <taxon>Betaproteobacteria</taxon>
        <taxon>Burkholderiales</taxon>
        <taxon>Alcaligenaceae</taxon>
        <taxon>Castellaniella</taxon>
    </lineage>
</organism>
<dbReference type="SUPFAM" id="SSF53756">
    <property type="entry name" value="UDP-Glycosyltransferase/glycogen phosphorylase"/>
    <property type="match status" value="1"/>
</dbReference>
<evidence type="ECO:0000313" key="6">
    <source>
        <dbReference type="EMBL" id="XDJ68652.1"/>
    </source>
</evidence>
<dbReference type="PANTHER" id="PTHR45947">
    <property type="entry name" value="SULFOQUINOVOSYL TRANSFERASE SQD2"/>
    <property type="match status" value="1"/>
</dbReference>
<dbReference type="EMBL" id="CP158254">
    <property type="protein sequence ID" value="XDJ46675.1"/>
    <property type="molecule type" value="Genomic_DNA"/>
</dbReference>